<organism evidence="2">
    <name type="scientific">marine sediment metagenome</name>
    <dbReference type="NCBI Taxonomy" id="412755"/>
    <lineage>
        <taxon>unclassified sequences</taxon>
        <taxon>metagenomes</taxon>
        <taxon>ecological metagenomes</taxon>
    </lineage>
</organism>
<evidence type="ECO:0000313" key="2">
    <source>
        <dbReference type="EMBL" id="GAH22760.1"/>
    </source>
</evidence>
<gene>
    <name evidence="2" type="ORF">S01H4_66348</name>
</gene>
<dbReference type="EMBL" id="BART01041050">
    <property type="protein sequence ID" value="GAH22760.1"/>
    <property type="molecule type" value="Genomic_DNA"/>
</dbReference>
<protein>
    <submittedName>
        <fullName evidence="2">Uncharacterized protein</fullName>
    </submittedName>
</protein>
<keyword evidence="1" id="KW-1133">Transmembrane helix</keyword>
<comment type="caution">
    <text evidence="2">The sequence shown here is derived from an EMBL/GenBank/DDBJ whole genome shotgun (WGS) entry which is preliminary data.</text>
</comment>
<reference evidence="2" key="1">
    <citation type="journal article" date="2014" name="Front. Microbiol.">
        <title>High frequency of phylogenetically diverse reductive dehalogenase-homologous genes in deep subseafloor sedimentary metagenomes.</title>
        <authorList>
            <person name="Kawai M."/>
            <person name="Futagami T."/>
            <person name="Toyoda A."/>
            <person name="Takaki Y."/>
            <person name="Nishi S."/>
            <person name="Hori S."/>
            <person name="Arai W."/>
            <person name="Tsubouchi T."/>
            <person name="Morono Y."/>
            <person name="Uchiyama I."/>
            <person name="Ito T."/>
            <person name="Fujiyama A."/>
            <person name="Inagaki F."/>
            <person name="Takami H."/>
        </authorList>
    </citation>
    <scope>NUCLEOTIDE SEQUENCE</scope>
    <source>
        <strain evidence="2">Expedition CK06-06</strain>
    </source>
</reference>
<sequence>GNSVLSVLAIGMIPLFQSNLLLGGILIALVNLPFLWSTDVLYNYQAYYWTVVVFIIWAVLVWRCLSAASQLETAEGT</sequence>
<keyword evidence="1" id="KW-0472">Membrane</keyword>
<evidence type="ECO:0000256" key="1">
    <source>
        <dbReference type="SAM" id="Phobius"/>
    </source>
</evidence>
<proteinExistence type="predicted"/>
<accession>X1ER05</accession>
<feature type="non-terminal residue" evidence="2">
    <location>
        <position position="1"/>
    </location>
</feature>
<dbReference type="AlphaFoldDB" id="X1ER05"/>
<feature type="non-terminal residue" evidence="2">
    <location>
        <position position="77"/>
    </location>
</feature>
<name>X1ER05_9ZZZZ</name>
<keyword evidence="1" id="KW-0812">Transmembrane</keyword>
<feature type="transmembrane region" description="Helical" evidence="1">
    <location>
        <begin position="7"/>
        <end position="34"/>
    </location>
</feature>
<feature type="transmembrane region" description="Helical" evidence="1">
    <location>
        <begin position="46"/>
        <end position="65"/>
    </location>
</feature>